<dbReference type="STRING" id="617002.SAMN05660653_01998"/>
<dbReference type="AlphaFoldDB" id="A0A1G6D857"/>
<keyword evidence="4 5" id="KW-0472">Membrane</keyword>
<evidence type="ECO:0000256" key="3">
    <source>
        <dbReference type="ARBA" id="ARBA00022989"/>
    </source>
</evidence>
<dbReference type="SUPFAM" id="SSF161098">
    <property type="entry name" value="MetI-like"/>
    <property type="match status" value="1"/>
</dbReference>
<dbReference type="InterPro" id="IPR035906">
    <property type="entry name" value="MetI-like_sf"/>
</dbReference>
<sequence length="56" mass="6483">MTRNLKMDISFWYPLQLTLRVASLATLFALVFEVLLACVIHRFRFPGRDVLDAVLT</sequence>
<evidence type="ECO:0000313" key="6">
    <source>
        <dbReference type="EMBL" id="SDB41337.1"/>
    </source>
</evidence>
<name>A0A1G6D857_9BACT</name>
<dbReference type="Proteomes" id="UP000198771">
    <property type="component" value="Unassembled WGS sequence"/>
</dbReference>
<evidence type="ECO:0000313" key="7">
    <source>
        <dbReference type="Proteomes" id="UP000198771"/>
    </source>
</evidence>
<keyword evidence="7" id="KW-1185">Reference proteome</keyword>
<dbReference type="GO" id="GO:0016020">
    <property type="term" value="C:membrane"/>
    <property type="evidence" value="ECO:0007669"/>
    <property type="project" value="UniProtKB-SubCell"/>
</dbReference>
<keyword evidence="2 5" id="KW-0812">Transmembrane</keyword>
<dbReference type="EMBL" id="FMXO01000010">
    <property type="protein sequence ID" value="SDB41337.1"/>
    <property type="molecule type" value="Genomic_DNA"/>
</dbReference>
<organism evidence="6 7">
    <name type="scientific">Desulfonatronum thiosulfatophilum</name>
    <dbReference type="NCBI Taxonomy" id="617002"/>
    <lineage>
        <taxon>Bacteria</taxon>
        <taxon>Pseudomonadati</taxon>
        <taxon>Thermodesulfobacteriota</taxon>
        <taxon>Desulfovibrionia</taxon>
        <taxon>Desulfovibrionales</taxon>
        <taxon>Desulfonatronaceae</taxon>
        <taxon>Desulfonatronum</taxon>
    </lineage>
</organism>
<comment type="subcellular location">
    <subcellularLocation>
        <location evidence="1">Membrane</location>
        <topology evidence="1">Multi-pass membrane protein</topology>
    </subcellularLocation>
</comment>
<evidence type="ECO:0000256" key="5">
    <source>
        <dbReference type="SAM" id="Phobius"/>
    </source>
</evidence>
<reference evidence="6 7" key="1">
    <citation type="submission" date="2016-10" db="EMBL/GenBank/DDBJ databases">
        <authorList>
            <person name="de Groot N.N."/>
        </authorList>
    </citation>
    <scope>NUCLEOTIDE SEQUENCE [LARGE SCALE GENOMIC DNA]</scope>
    <source>
        <strain evidence="6 7">ASO4-2</strain>
    </source>
</reference>
<evidence type="ECO:0000256" key="4">
    <source>
        <dbReference type="ARBA" id="ARBA00023136"/>
    </source>
</evidence>
<proteinExistence type="predicted"/>
<evidence type="ECO:0000256" key="1">
    <source>
        <dbReference type="ARBA" id="ARBA00004141"/>
    </source>
</evidence>
<accession>A0A1G6D857</accession>
<protein>
    <submittedName>
        <fullName evidence="6">Molybdate transport system permease protein</fullName>
    </submittedName>
</protein>
<evidence type="ECO:0000256" key="2">
    <source>
        <dbReference type="ARBA" id="ARBA00022692"/>
    </source>
</evidence>
<dbReference type="Gene3D" id="1.10.3720.10">
    <property type="entry name" value="MetI-like"/>
    <property type="match status" value="1"/>
</dbReference>
<feature type="transmembrane region" description="Helical" evidence="5">
    <location>
        <begin position="20"/>
        <end position="40"/>
    </location>
</feature>
<gene>
    <name evidence="6" type="ORF">SAMN05660653_01998</name>
</gene>
<keyword evidence="3 5" id="KW-1133">Transmembrane helix</keyword>